<feature type="transmembrane region" description="Helical" evidence="7">
    <location>
        <begin position="133"/>
        <end position="152"/>
    </location>
</feature>
<comment type="subcellular location">
    <subcellularLocation>
        <location evidence="1">Membrane</location>
        <topology evidence="1">Multi-pass membrane protein</topology>
    </subcellularLocation>
</comment>
<sequence length="574" mass="63260">MTVADSLYDTIRDAPLGQLLRFFTNNRVFRYPEEKSDFELPDEWVHAMSDLELRQTRNIGSATPSTIVNSPPDHTTISDTSTDRPDVENKSLSEGKINFIVPNVTDDGTVIVDWYSDHDPANPQNWSNLRRGLIALLICFYTFVVYLSSAIYAPSTEGVMERFGVSNLKATLGLAMYVLGYGIGPLLFSPLGEIPRIGRNPVYIITFGLFVVLSVPTALVDNFAGLIILRFLQGFFGSPCLASGGASLGDMYHMVHLPFAMIAWVGAMSCGPSLGPLLSGYAVTAKGWRWSLYESIWISAPVLIALFICLPETSGPNILLRRAQRLRKFSGSKRLMSQSEIDQAHLTVSGVAMDALIKPLEITLKDPAVLFVQIYAGIIYAIYYSYFEVFPLVFPVYYGMSLGEVGLVFLCIAVGCILAIIFYGCYLYYVLTPRMKKFGIRQQEEVLLPGIPSSFGPTIGLFIFAWTARTSVHWIVPTLGVTIYAGSVFTVLQCIFLYIPLSYPQYAASLFAANDFFRSALASGSILFAHPLYANLGFAKGTTLLGGLSVIGILGMWMLYLYGAKLRALSKFAT</sequence>
<feature type="transmembrane region" description="Helical" evidence="7">
    <location>
        <begin position="296"/>
        <end position="320"/>
    </location>
</feature>
<dbReference type="Pfam" id="PF07690">
    <property type="entry name" value="MFS_1"/>
    <property type="match status" value="1"/>
</dbReference>
<evidence type="ECO:0000256" key="1">
    <source>
        <dbReference type="ARBA" id="ARBA00004141"/>
    </source>
</evidence>
<name>A0AAE8M062_9HYPO</name>
<dbReference type="PANTHER" id="PTHR23502:SF23">
    <property type="entry name" value="FLUCONAZOLE RESISTANCE PROTEIN 1"/>
    <property type="match status" value="1"/>
</dbReference>
<dbReference type="InterPro" id="IPR036259">
    <property type="entry name" value="MFS_trans_sf"/>
</dbReference>
<protein>
    <submittedName>
        <fullName evidence="9">Related to FLR1 - Putative H+ antiporter regulated by yAP-1 and involved in multidrug resistance</fullName>
    </submittedName>
</protein>
<evidence type="ECO:0000313" key="10">
    <source>
        <dbReference type="Proteomes" id="UP001187734"/>
    </source>
</evidence>
<dbReference type="Proteomes" id="UP001187734">
    <property type="component" value="Unassembled WGS sequence"/>
</dbReference>
<feature type="transmembrane region" description="Helical" evidence="7">
    <location>
        <begin position="474"/>
        <end position="499"/>
    </location>
</feature>
<evidence type="ECO:0000256" key="5">
    <source>
        <dbReference type="ARBA" id="ARBA00023180"/>
    </source>
</evidence>
<feature type="transmembrane region" description="Helical" evidence="7">
    <location>
        <begin position="520"/>
        <end position="538"/>
    </location>
</feature>
<evidence type="ECO:0000256" key="4">
    <source>
        <dbReference type="ARBA" id="ARBA00023136"/>
    </source>
</evidence>
<feature type="transmembrane region" description="Helical" evidence="7">
    <location>
        <begin position="446"/>
        <end position="468"/>
    </location>
</feature>
<keyword evidence="10" id="KW-1185">Reference proteome</keyword>
<dbReference type="InterPro" id="IPR011701">
    <property type="entry name" value="MFS"/>
</dbReference>
<dbReference type="GO" id="GO:0005886">
    <property type="term" value="C:plasma membrane"/>
    <property type="evidence" value="ECO:0007669"/>
    <property type="project" value="TreeGrafter"/>
</dbReference>
<evidence type="ECO:0000313" key="9">
    <source>
        <dbReference type="EMBL" id="SPJ71801.1"/>
    </source>
</evidence>
<feature type="transmembrane region" description="Helical" evidence="7">
    <location>
        <begin position="368"/>
        <end position="387"/>
    </location>
</feature>
<dbReference type="InterPro" id="IPR020846">
    <property type="entry name" value="MFS_dom"/>
</dbReference>
<proteinExistence type="predicted"/>
<dbReference type="EMBL" id="ONZP01000046">
    <property type="protein sequence ID" value="SPJ71801.1"/>
    <property type="molecule type" value="Genomic_DNA"/>
</dbReference>
<evidence type="ECO:0000256" key="6">
    <source>
        <dbReference type="SAM" id="MobiDB-lite"/>
    </source>
</evidence>
<dbReference type="GO" id="GO:1990961">
    <property type="term" value="P:xenobiotic detoxification by transmembrane export across the plasma membrane"/>
    <property type="evidence" value="ECO:0007669"/>
    <property type="project" value="TreeGrafter"/>
</dbReference>
<evidence type="ECO:0000256" key="2">
    <source>
        <dbReference type="ARBA" id="ARBA00022692"/>
    </source>
</evidence>
<gene>
    <name evidence="9" type="ORF">FTOL_01529</name>
</gene>
<feature type="transmembrane region" description="Helical" evidence="7">
    <location>
        <begin position="261"/>
        <end position="284"/>
    </location>
</feature>
<dbReference type="CDD" id="cd17323">
    <property type="entry name" value="MFS_Tpo1_MDR_like"/>
    <property type="match status" value="1"/>
</dbReference>
<feature type="compositionally biased region" description="Polar residues" evidence="6">
    <location>
        <begin position="61"/>
        <end position="80"/>
    </location>
</feature>
<dbReference type="AlphaFoldDB" id="A0AAE8M062"/>
<dbReference type="PANTHER" id="PTHR23502">
    <property type="entry name" value="MAJOR FACILITATOR SUPERFAMILY"/>
    <property type="match status" value="1"/>
</dbReference>
<evidence type="ECO:0000259" key="8">
    <source>
        <dbReference type="PROSITE" id="PS50850"/>
    </source>
</evidence>
<dbReference type="SUPFAM" id="SSF103473">
    <property type="entry name" value="MFS general substrate transporter"/>
    <property type="match status" value="1"/>
</dbReference>
<dbReference type="PROSITE" id="PS50850">
    <property type="entry name" value="MFS"/>
    <property type="match status" value="1"/>
</dbReference>
<accession>A0AAE8M062</accession>
<evidence type="ECO:0000256" key="3">
    <source>
        <dbReference type="ARBA" id="ARBA00022989"/>
    </source>
</evidence>
<keyword evidence="5" id="KW-0325">Glycoprotein</keyword>
<feature type="transmembrane region" description="Helical" evidence="7">
    <location>
        <begin position="226"/>
        <end position="249"/>
    </location>
</feature>
<dbReference type="Gene3D" id="1.20.1250.20">
    <property type="entry name" value="MFS general substrate transporter like domains"/>
    <property type="match status" value="1"/>
</dbReference>
<feature type="transmembrane region" description="Helical" evidence="7">
    <location>
        <begin position="407"/>
        <end position="431"/>
    </location>
</feature>
<comment type="caution">
    <text evidence="9">The sequence shown here is derived from an EMBL/GenBank/DDBJ whole genome shotgun (WGS) entry which is preliminary data.</text>
</comment>
<reference evidence="9" key="1">
    <citation type="submission" date="2018-03" db="EMBL/GenBank/DDBJ databases">
        <authorList>
            <person name="Guldener U."/>
        </authorList>
    </citation>
    <scope>NUCLEOTIDE SEQUENCE</scope>
</reference>
<feature type="domain" description="Major facilitator superfamily (MFS) profile" evidence="8">
    <location>
        <begin position="134"/>
        <end position="567"/>
    </location>
</feature>
<organism evidence="9 10">
    <name type="scientific">Fusarium torulosum</name>
    <dbReference type="NCBI Taxonomy" id="33205"/>
    <lineage>
        <taxon>Eukaryota</taxon>
        <taxon>Fungi</taxon>
        <taxon>Dikarya</taxon>
        <taxon>Ascomycota</taxon>
        <taxon>Pezizomycotina</taxon>
        <taxon>Sordariomycetes</taxon>
        <taxon>Hypocreomycetidae</taxon>
        <taxon>Hypocreales</taxon>
        <taxon>Nectriaceae</taxon>
        <taxon>Fusarium</taxon>
    </lineage>
</organism>
<keyword evidence="2 7" id="KW-0812">Transmembrane</keyword>
<feature type="transmembrane region" description="Helical" evidence="7">
    <location>
        <begin position="201"/>
        <end position="220"/>
    </location>
</feature>
<feature type="region of interest" description="Disordered" evidence="6">
    <location>
        <begin position="61"/>
        <end position="86"/>
    </location>
</feature>
<evidence type="ECO:0000256" key="7">
    <source>
        <dbReference type="SAM" id="Phobius"/>
    </source>
</evidence>
<feature type="transmembrane region" description="Helical" evidence="7">
    <location>
        <begin position="544"/>
        <end position="562"/>
    </location>
</feature>
<dbReference type="GO" id="GO:0015244">
    <property type="term" value="F:fluconazole transmembrane transporter activity"/>
    <property type="evidence" value="ECO:0007669"/>
    <property type="project" value="TreeGrafter"/>
</dbReference>
<feature type="transmembrane region" description="Helical" evidence="7">
    <location>
        <begin position="172"/>
        <end position="189"/>
    </location>
</feature>
<keyword evidence="3 7" id="KW-1133">Transmembrane helix</keyword>
<keyword evidence="4 7" id="KW-0472">Membrane</keyword>